<evidence type="ECO:0000313" key="3">
    <source>
        <dbReference type="Proteomes" id="UP001589692"/>
    </source>
</evidence>
<feature type="domain" description="Bacteriophage CI repressor N-terminal" evidence="1">
    <location>
        <begin position="11"/>
        <end position="70"/>
    </location>
</feature>
<dbReference type="InterPro" id="IPR010744">
    <property type="entry name" value="Phage_CI_N"/>
</dbReference>
<proteinExistence type="predicted"/>
<evidence type="ECO:0000259" key="1">
    <source>
        <dbReference type="Pfam" id="PF07022"/>
    </source>
</evidence>
<protein>
    <submittedName>
        <fullName evidence="2">Helix-turn-helix domain-containing protein</fullName>
    </submittedName>
</protein>
<comment type="caution">
    <text evidence="2">The sequence shown here is derived from an EMBL/GenBank/DDBJ whole genome shotgun (WGS) entry which is preliminary data.</text>
</comment>
<sequence length="150" mass="17073">MKHPSLNPDEIIARMKKAYGFSSERQMAQHLNVAESIFYRWRNRDTIHMELILTAALETKVTVDYLLYGTTANTISVCLSEAELSIFRLLAKQQGLQDGDMIKCALRLYQEVCDHLSNGNSLHFSGETERVALFVGPMLRVLPRPKGFKL</sequence>
<dbReference type="RefSeq" id="WP_377264787.1">
    <property type="nucleotide sequence ID" value="NZ_JBHMAA010000032.1"/>
</dbReference>
<gene>
    <name evidence="2" type="ORF">ACFFP0_24230</name>
</gene>
<dbReference type="InterPro" id="IPR010982">
    <property type="entry name" value="Lambda_DNA-bd_dom_sf"/>
</dbReference>
<dbReference type="Pfam" id="PF07022">
    <property type="entry name" value="Phage_CI_repr"/>
    <property type="match status" value="1"/>
</dbReference>
<reference evidence="2 3" key="1">
    <citation type="submission" date="2024-09" db="EMBL/GenBank/DDBJ databases">
        <authorList>
            <person name="Sun Q."/>
            <person name="Mori K."/>
        </authorList>
    </citation>
    <scope>NUCLEOTIDE SEQUENCE [LARGE SCALE GENOMIC DNA]</scope>
    <source>
        <strain evidence="2 3">TBRC 4938</strain>
    </source>
</reference>
<dbReference type="EMBL" id="JBHMAA010000032">
    <property type="protein sequence ID" value="MFB9951968.1"/>
    <property type="molecule type" value="Genomic_DNA"/>
</dbReference>
<keyword evidence="3" id="KW-1185">Reference proteome</keyword>
<accession>A0ABV6ARM8</accession>
<name>A0ABV6ARM8_9HYPH</name>
<dbReference type="Gene3D" id="1.10.260.40">
    <property type="entry name" value="lambda repressor-like DNA-binding domains"/>
    <property type="match status" value="1"/>
</dbReference>
<evidence type="ECO:0000313" key="2">
    <source>
        <dbReference type="EMBL" id="MFB9951968.1"/>
    </source>
</evidence>
<dbReference type="Proteomes" id="UP001589692">
    <property type="component" value="Unassembled WGS sequence"/>
</dbReference>
<organism evidence="2 3">
    <name type="scientific">Rhizobium puerariae</name>
    <dbReference type="NCBI Taxonomy" id="1585791"/>
    <lineage>
        <taxon>Bacteria</taxon>
        <taxon>Pseudomonadati</taxon>
        <taxon>Pseudomonadota</taxon>
        <taxon>Alphaproteobacteria</taxon>
        <taxon>Hyphomicrobiales</taxon>
        <taxon>Rhizobiaceae</taxon>
        <taxon>Rhizobium/Agrobacterium group</taxon>
        <taxon>Rhizobium</taxon>
    </lineage>
</organism>